<accession>A0A1H3PW54</accession>
<evidence type="ECO:0000256" key="1">
    <source>
        <dbReference type="ARBA" id="ARBA00023002"/>
    </source>
</evidence>
<reference evidence="4" key="1">
    <citation type="submission" date="2016-10" db="EMBL/GenBank/DDBJ databases">
        <authorList>
            <person name="Varghese N."/>
            <person name="Submissions S."/>
        </authorList>
    </citation>
    <scope>NUCLEOTIDE SEQUENCE [LARGE SCALE GENOMIC DNA]</scope>
    <source>
        <strain evidence="4">CGMCC 4.3530</strain>
    </source>
</reference>
<evidence type="ECO:0000259" key="2">
    <source>
        <dbReference type="Pfam" id="PF00296"/>
    </source>
</evidence>
<dbReference type="SUPFAM" id="SSF51679">
    <property type="entry name" value="Bacterial luciferase-like"/>
    <property type="match status" value="1"/>
</dbReference>
<dbReference type="InterPro" id="IPR019922">
    <property type="entry name" value="Lucif-like_OxRdatse_MSMEG_4141"/>
</dbReference>
<evidence type="ECO:0000313" key="4">
    <source>
        <dbReference type="Proteomes" id="UP000199529"/>
    </source>
</evidence>
<dbReference type="STRING" id="418495.SAMN05216215_104425"/>
<dbReference type="EMBL" id="FNOK01000044">
    <property type="protein sequence ID" value="SDZ05161.1"/>
    <property type="molecule type" value="Genomic_DNA"/>
</dbReference>
<dbReference type="PANTHER" id="PTHR43244:SF1">
    <property type="entry name" value="5,10-METHYLENETETRAHYDROMETHANOPTERIN REDUCTASE"/>
    <property type="match status" value="1"/>
</dbReference>
<dbReference type="GO" id="GO:0016705">
    <property type="term" value="F:oxidoreductase activity, acting on paired donors, with incorporation or reduction of molecular oxygen"/>
    <property type="evidence" value="ECO:0007669"/>
    <property type="project" value="InterPro"/>
</dbReference>
<dbReference type="InterPro" id="IPR011251">
    <property type="entry name" value="Luciferase-like_dom"/>
</dbReference>
<dbReference type="NCBIfam" id="TIGR03620">
    <property type="entry name" value="F420_MSMEG_4141"/>
    <property type="match status" value="1"/>
</dbReference>
<feature type="domain" description="Luciferase-like" evidence="2">
    <location>
        <begin position="22"/>
        <end position="275"/>
    </location>
</feature>
<dbReference type="Gene3D" id="3.20.20.30">
    <property type="entry name" value="Luciferase-like domain"/>
    <property type="match status" value="1"/>
</dbReference>
<dbReference type="PANTHER" id="PTHR43244">
    <property type="match status" value="1"/>
</dbReference>
<proteinExistence type="predicted"/>
<organism evidence="3 4">
    <name type="scientific">Saccharopolyspora shandongensis</name>
    <dbReference type="NCBI Taxonomy" id="418495"/>
    <lineage>
        <taxon>Bacteria</taxon>
        <taxon>Bacillati</taxon>
        <taxon>Actinomycetota</taxon>
        <taxon>Actinomycetes</taxon>
        <taxon>Pseudonocardiales</taxon>
        <taxon>Pseudonocardiaceae</taxon>
        <taxon>Saccharopolyspora</taxon>
    </lineage>
</organism>
<dbReference type="AlphaFoldDB" id="A0A1H3PW54"/>
<keyword evidence="1" id="KW-0560">Oxidoreductase</keyword>
<dbReference type="Proteomes" id="UP000199529">
    <property type="component" value="Unassembled WGS sequence"/>
</dbReference>
<dbReference type="Pfam" id="PF00296">
    <property type="entry name" value="Bac_luciferase"/>
    <property type="match status" value="1"/>
</dbReference>
<keyword evidence="4" id="KW-1185">Reference proteome</keyword>
<gene>
    <name evidence="3" type="ORF">SAMN05216215_104425</name>
</gene>
<evidence type="ECO:0000313" key="3">
    <source>
        <dbReference type="EMBL" id="SDZ05161.1"/>
    </source>
</evidence>
<dbReference type="InterPro" id="IPR050564">
    <property type="entry name" value="F420-G6PD/mer"/>
</dbReference>
<protein>
    <submittedName>
        <fullName evidence="3">Probable F420-dependent oxidoreductase, MSMEG_4141 family</fullName>
    </submittedName>
</protein>
<dbReference type="OrthoDB" id="4760590at2"/>
<name>A0A1H3PW54_9PSEU</name>
<dbReference type="RefSeq" id="WP_093273650.1">
    <property type="nucleotide sequence ID" value="NZ_FNOK01000044.1"/>
</dbReference>
<sequence>MSHTQHDLGRLGIWTFAFDPHPAARVRDAAAELEELGYGTVWFGEAFGRDAVSQAALLLGATERIAVATGIANIYLRDPIAMAAAERSLGEQHPGRFVLGLGGHRVPGSPTAFVGYRIPFSGKPVSSMRDYLDNLDEVPLNAVAAAVPPRRLLAALGPKMLDLAVERTWGAHTYFVPVAHTAMARERMGPEAYLAVEQAVVLDPDRERARRTQREHVGGYLQAPHQRNNLLRLGFGEADLADGGSDRLVDAVVAGGDIESIAERVREHFQAGADHVCLQVLTATPGELPMSQWRELAALVQR</sequence>
<dbReference type="InterPro" id="IPR036661">
    <property type="entry name" value="Luciferase-like_sf"/>
</dbReference>